<keyword evidence="2" id="KW-1185">Reference proteome</keyword>
<evidence type="ECO:0000313" key="2">
    <source>
        <dbReference type="Proteomes" id="UP000821845"/>
    </source>
</evidence>
<sequence length="532" mass="59555">MQVGERLSCHIVIRPRSGFNLRATCGASLEEAVRRAANIGKDELVTICPNYTQNIVVVSAPEETTATKLAKIRTVKIGMAEYEVSACVSAPEQMAKGIIRNIPLDYTQEQLIHAHKTQYSMTKRWTAALVITTMLTTAPDHGHFQDQGRGRDRGVDQLDRLPGVGTGAGPKLGADTVRPQDKGASHPVLDGRCRMRGKHQSPTRVNSRQQTRYTLLEQRLEKCNAENRALKLELEKARKQNEISAQKIDQLQETVNELLKRIWGHLGGPPLPGGVTPEPTNVEGEETEMLSEEVPQIGSKRKSTETYKEKPSSPAQEIKRPRPSVKKTDILEDMINKLTDKTERMFDMLLTRFTDLDAERKAQTVAINKTIEEIEKKVMQMGRKELKHSFEGLFREATRVAGAQPLLIGGDFNAPHAQWGYGHATAKGRNLVNLIDDLNLVLLNEPASHTRIGAGVCRDTTPDLSISSNARDVQWENTFEDLGSDHRIISITIGTTTDVQGKQHVVKIIDWDKFRKNRDQKQQEPIQDIRVE</sequence>
<accession>A0ACB7RRV2</accession>
<dbReference type="EMBL" id="CM023488">
    <property type="protein sequence ID" value="KAH6924584.1"/>
    <property type="molecule type" value="Genomic_DNA"/>
</dbReference>
<evidence type="ECO:0000313" key="1">
    <source>
        <dbReference type="EMBL" id="KAH6924584.1"/>
    </source>
</evidence>
<gene>
    <name evidence="1" type="ORF">HPB50_019622</name>
</gene>
<reference evidence="1" key="1">
    <citation type="submission" date="2020-05" db="EMBL/GenBank/DDBJ databases">
        <title>Large-scale comparative analyses of tick genomes elucidate their genetic diversity and vector capacities.</title>
        <authorList>
            <person name="Jia N."/>
            <person name="Wang J."/>
            <person name="Shi W."/>
            <person name="Du L."/>
            <person name="Sun Y."/>
            <person name="Zhan W."/>
            <person name="Jiang J."/>
            <person name="Wang Q."/>
            <person name="Zhang B."/>
            <person name="Ji P."/>
            <person name="Sakyi L.B."/>
            <person name="Cui X."/>
            <person name="Yuan T."/>
            <person name="Jiang B."/>
            <person name="Yang W."/>
            <person name="Lam T.T.-Y."/>
            <person name="Chang Q."/>
            <person name="Ding S."/>
            <person name="Wang X."/>
            <person name="Zhu J."/>
            <person name="Ruan X."/>
            <person name="Zhao L."/>
            <person name="Wei J."/>
            <person name="Que T."/>
            <person name="Du C."/>
            <person name="Cheng J."/>
            <person name="Dai P."/>
            <person name="Han X."/>
            <person name="Huang E."/>
            <person name="Gao Y."/>
            <person name="Liu J."/>
            <person name="Shao H."/>
            <person name="Ye R."/>
            <person name="Li L."/>
            <person name="Wei W."/>
            <person name="Wang X."/>
            <person name="Wang C."/>
            <person name="Yang T."/>
            <person name="Huo Q."/>
            <person name="Li W."/>
            <person name="Guo W."/>
            <person name="Chen H."/>
            <person name="Zhou L."/>
            <person name="Ni X."/>
            <person name="Tian J."/>
            <person name="Zhou Y."/>
            <person name="Sheng Y."/>
            <person name="Liu T."/>
            <person name="Pan Y."/>
            <person name="Xia L."/>
            <person name="Li J."/>
            <person name="Zhao F."/>
            <person name="Cao W."/>
        </authorList>
    </citation>
    <scope>NUCLEOTIDE SEQUENCE</scope>
    <source>
        <strain evidence="1">Hyas-2018</strain>
    </source>
</reference>
<organism evidence="1 2">
    <name type="scientific">Hyalomma asiaticum</name>
    <name type="common">Tick</name>
    <dbReference type="NCBI Taxonomy" id="266040"/>
    <lineage>
        <taxon>Eukaryota</taxon>
        <taxon>Metazoa</taxon>
        <taxon>Ecdysozoa</taxon>
        <taxon>Arthropoda</taxon>
        <taxon>Chelicerata</taxon>
        <taxon>Arachnida</taxon>
        <taxon>Acari</taxon>
        <taxon>Parasitiformes</taxon>
        <taxon>Ixodida</taxon>
        <taxon>Ixodoidea</taxon>
        <taxon>Ixodidae</taxon>
        <taxon>Hyalomminae</taxon>
        <taxon>Hyalomma</taxon>
    </lineage>
</organism>
<protein>
    <submittedName>
        <fullName evidence="1">Uncharacterized protein</fullName>
    </submittedName>
</protein>
<comment type="caution">
    <text evidence="1">The sequence shown here is derived from an EMBL/GenBank/DDBJ whole genome shotgun (WGS) entry which is preliminary data.</text>
</comment>
<dbReference type="Proteomes" id="UP000821845">
    <property type="component" value="Chromosome 8"/>
</dbReference>
<name>A0ACB7RRV2_HYAAI</name>
<proteinExistence type="predicted"/>